<comment type="caution">
    <text evidence="3">The sequence shown here is derived from an EMBL/GenBank/DDBJ whole genome shotgun (WGS) entry which is preliminary data.</text>
</comment>
<feature type="domain" description="DUF6589" evidence="2">
    <location>
        <begin position="170"/>
        <end position="372"/>
    </location>
</feature>
<keyword evidence="1" id="KW-0732">Signal</keyword>
<dbReference type="Pfam" id="PF20231">
    <property type="entry name" value="DUF6589"/>
    <property type="match status" value="1"/>
</dbReference>
<evidence type="ECO:0000313" key="3">
    <source>
        <dbReference type="EMBL" id="KAA1122028.1"/>
    </source>
</evidence>
<dbReference type="AlphaFoldDB" id="A0A5B0R9N6"/>
<dbReference type="Proteomes" id="UP000325313">
    <property type="component" value="Unassembled WGS sequence"/>
</dbReference>
<reference evidence="3 4" key="1">
    <citation type="submission" date="2019-05" db="EMBL/GenBank/DDBJ databases">
        <title>Emergence of the Ug99 lineage of the wheat stem rust pathogen through somatic hybridization.</title>
        <authorList>
            <person name="Li F."/>
            <person name="Upadhyaya N.M."/>
            <person name="Sperschneider J."/>
            <person name="Matny O."/>
            <person name="Nguyen-Phuc H."/>
            <person name="Mago R."/>
            <person name="Raley C."/>
            <person name="Miller M.E."/>
            <person name="Silverstein K.A.T."/>
            <person name="Henningsen E."/>
            <person name="Hirsch C.D."/>
            <person name="Visser B."/>
            <person name="Pretorius Z.A."/>
            <person name="Steffenson B.J."/>
            <person name="Schwessinger B."/>
            <person name="Dodds P.N."/>
            <person name="Figueroa M."/>
        </authorList>
    </citation>
    <scope>NUCLEOTIDE SEQUENCE [LARGE SCALE GENOMIC DNA]</scope>
    <source>
        <strain evidence="3 4">Ug99</strain>
    </source>
</reference>
<sequence length="375" mass="42590">MTVFHMLQSLILSSDCAIGIKVASVICGMVAYVRNRRHNGLQLRNGVQFVSCGITERVNNYLMYHGLSCGRRMATEVLKTISDEAEHTTKSIFRRRKGDAIAPFICIDNLDIEERVHTHGPGHRNRMFHGTWGYVHFPSKDLLATLDASQLSLESFTRALSSVPSFQIEPSMLMPNLESEEHYKLVWKSQIAQVMYKYIAIPNKKENSISLNPPPIELVSPEIPDIRMLKLMEQPENSADGIGKVMEAIVQQTGLKPEDFFCRLQVMDGDLATCRTFHSLRSLRIPSYHKRHNLENITFQLGAAHTLWNVAHGIFKAHFGDDHNSLDTGVWRCLNALSIPLEKAIPKKNYSLMIKYMEQVHEATIWYGLRSALNS</sequence>
<organism evidence="3 4">
    <name type="scientific">Puccinia graminis f. sp. tritici</name>
    <dbReference type="NCBI Taxonomy" id="56615"/>
    <lineage>
        <taxon>Eukaryota</taxon>
        <taxon>Fungi</taxon>
        <taxon>Dikarya</taxon>
        <taxon>Basidiomycota</taxon>
        <taxon>Pucciniomycotina</taxon>
        <taxon>Pucciniomycetes</taxon>
        <taxon>Pucciniales</taxon>
        <taxon>Pucciniaceae</taxon>
        <taxon>Puccinia</taxon>
    </lineage>
</organism>
<name>A0A5B0R9N6_PUCGR</name>
<proteinExistence type="predicted"/>
<evidence type="ECO:0000313" key="4">
    <source>
        <dbReference type="Proteomes" id="UP000325313"/>
    </source>
</evidence>
<dbReference type="InterPro" id="IPR046496">
    <property type="entry name" value="DUF6589"/>
</dbReference>
<evidence type="ECO:0000259" key="2">
    <source>
        <dbReference type="Pfam" id="PF20231"/>
    </source>
</evidence>
<feature type="signal peptide" evidence="1">
    <location>
        <begin position="1"/>
        <end position="19"/>
    </location>
</feature>
<gene>
    <name evidence="3" type="ORF">PGTUg99_020560</name>
</gene>
<dbReference type="EMBL" id="VDEP01000236">
    <property type="protein sequence ID" value="KAA1122028.1"/>
    <property type="molecule type" value="Genomic_DNA"/>
</dbReference>
<feature type="chain" id="PRO_5022713651" description="DUF6589 domain-containing protein" evidence="1">
    <location>
        <begin position="20"/>
        <end position="375"/>
    </location>
</feature>
<accession>A0A5B0R9N6</accession>
<protein>
    <recommendedName>
        <fullName evidence="2">DUF6589 domain-containing protein</fullName>
    </recommendedName>
</protein>
<evidence type="ECO:0000256" key="1">
    <source>
        <dbReference type="SAM" id="SignalP"/>
    </source>
</evidence>